<keyword evidence="2" id="KW-0547">Nucleotide-binding</keyword>
<dbReference type="eggNOG" id="COG1136">
    <property type="taxonomic scope" value="Bacteria"/>
</dbReference>
<name>G0V3Y4_9CLOT</name>
<keyword evidence="3" id="KW-0067">ATP-binding</keyword>
<dbReference type="GO" id="GO:0016887">
    <property type="term" value="F:ATP hydrolysis activity"/>
    <property type="evidence" value="ECO:0007669"/>
    <property type="project" value="InterPro"/>
</dbReference>
<keyword evidence="6" id="KW-1185">Reference proteome</keyword>
<evidence type="ECO:0000313" key="6">
    <source>
        <dbReference type="Proteomes" id="UP000007652"/>
    </source>
</evidence>
<reference evidence="5 6" key="1">
    <citation type="journal article" date="2011" name="J. Bacteriol.">
        <title>Draft genome sequence of Caloramator australicus strain RC3T, a thermoanaerobe from the Great Artesian Basin of Australia.</title>
        <authorList>
            <person name="Ogg C.D."/>
            <person name="Patel B.K.C."/>
        </authorList>
    </citation>
    <scope>NUCLEOTIDE SEQUENCE [LARGE SCALE GENOMIC DNA]</scope>
    <source>
        <strain evidence="5 6">RC3</strain>
    </source>
</reference>
<dbReference type="OrthoDB" id="9785080at2"/>
<evidence type="ECO:0000259" key="4">
    <source>
        <dbReference type="PROSITE" id="PS50893"/>
    </source>
</evidence>
<dbReference type="SUPFAM" id="SSF52540">
    <property type="entry name" value="P-loop containing nucleoside triphosphate hydrolases"/>
    <property type="match status" value="1"/>
</dbReference>
<evidence type="ECO:0000256" key="2">
    <source>
        <dbReference type="ARBA" id="ARBA00022741"/>
    </source>
</evidence>
<dbReference type="PANTHER" id="PTHR43423">
    <property type="entry name" value="ABC TRANSPORTER I FAMILY MEMBER 17"/>
    <property type="match status" value="1"/>
</dbReference>
<dbReference type="PROSITE" id="PS50893">
    <property type="entry name" value="ABC_TRANSPORTER_2"/>
    <property type="match status" value="1"/>
</dbReference>
<dbReference type="EMBL" id="CAKP01000005">
    <property type="protein sequence ID" value="CCC57824.1"/>
    <property type="molecule type" value="Genomic_DNA"/>
</dbReference>
<sequence length="208" mass="23663">MFKIVELKYKNILDIDYLEIQGNKITCIVGESGSGKTTLLKLLNKLISPDKGEIYFKGRALKDWDTIEIRRKVTMLPQNPIIFNGNIRDNLLIGLKFSEKPLVKDEKLKEILELVSLKKELDESAQNLSGGEKQRLAIGRILLLDSDVYLLDEPTSALDEGTEEKVMKAVIEYIKRKNKMLVVVTHSKKIASNFSERVVEIFDGKVKL</sequence>
<dbReference type="InterPro" id="IPR017871">
    <property type="entry name" value="ABC_transporter-like_CS"/>
</dbReference>
<keyword evidence="1" id="KW-0813">Transport</keyword>
<proteinExistence type="predicted"/>
<protein>
    <submittedName>
        <fullName evidence="5">ABC transporter related</fullName>
    </submittedName>
</protein>
<dbReference type="Pfam" id="PF00005">
    <property type="entry name" value="ABC_tran"/>
    <property type="match status" value="1"/>
</dbReference>
<dbReference type="InterPro" id="IPR003593">
    <property type="entry name" value="AAA+_ATPase"/>
</dbReference>
<evidence type="ECO:0000256" key="3">
    <source>
        <dbReference type="ARBA" id="ARBA00022840"/>
    </source>
</evidence>
<dbReference type="GO" id="GO:0005524">
    <property type="term" value="F:ATP binding"/>
    <property type="evidence" value="ECO:0007669"/>
    <property type="project" value="UniProtKB-KW"/>
</dbReference>
<gene>
    <name evidence="5" type="ORF">CAAU_0175</name>
</gene>
<feature type="domain" description="ABC transporter" evidence="4">
    <location>
        <begin position="2"/>
        <end position="208"/>
    </location>
</feature>
<dbReference type="Gene3D" id="3.40.50.300">
    <property type="entry name" value="P-loop containing nucleotide triphosphate hydrolases"/>
    <property type="match status" value="1"/>
</dbReference>
<accession>G0V3Y4</accession>
<comment type="caution">
    <text evidence="5">The sequence shown here is derived from an EMBL/GenBank/DDBJ whole genome shotgun (WGS) entry which is preliminary data.</text>
</comment>
<dbReference type="InterPro" id="IPR003439">
    <property type="entry name" value="ABC_transporter-like_ATP-bd"/>
</dbReference>
<dbReference type="PANTHER" id="PTHR43423:SF1">
    <property type="entry name" value="ABC TRANSPORTER I FAMILY MEMBER 17"/>
    <property type="match status" value="1"/>
</dbReference>
<dbReference type="SMART" id="SM00382">
    <property type="entry name" value="AAA"/>
    <property type="match status" value="1"/>
</dbReference>
<dbReference type="InterPro" id="IPR027417">
    <property type="entry name" value="P-loop_NTPase"/>
</dbReference>
<organism evidence="5 6">
    <name type="scientific">Caloramator australicus RC3</name>
    <dbReference type="NCBI Taxonomy" id="857293"/>
    <lineage>
        <taxon>Bacteria</taxon>
        <taxon>Bacillati</taxon>
        <taxon>Bacillota</taxon>
        <taxon>Clostridia</taxon>
        <taxon>Eubacteriales</taxon>
        <taxon>Clostridiaceae</taxon>
        <taxon>Caloramator</taxon>
    </lineage>
</organism>
<dbReference type="STRING" id="857293.CAAU_0175"/>
<dbReference type="RefSeq" id="WP_008907547.1">
    <property type="nucleotide sequence ID" value="NZ_CAKP01000005.1"/>
</dbReference>
<evidence type="ECO:0000313" key="5">
    <source>
        <dbReference type="EMBL" id="CCC57824.1"/>
    </source>
</evidence>
<dbReference type="AlphaFoldDB" id="G0V3Y4"/>
<dbReference type="PROSITE" id="PS00211">
    <property type="entry name" value="ABC_TRANSPORTER_1"/>
    <property type="match status" value="1"/>
</dbReference>
<evidence type="ECO:0000256" key="1">
    <source>
        <dbReference type="ARBA" id="ARBA00022448"/>
    </source>
</evidence>
<dbReference type="Proteomes" id="UP000007652">
    <property type="component" value="Unassembled WGS sequence"/>
</dbReference>